<organism evidence="3 4">
    <name type="scientific">Corynebacterium aurimucosum (strain ATCC 700975 / DSM 44827 / CIP 107346 / CN-1)</name>
    <name type="common">Corynebacterium nigricans</name>
    <dbReference type="NCBI Taxonomy" id="548476"/>
    <lineage>
        <taxon>Bacteria</taxon>
        <taxon>Bacillati</taxon>
        <taxon>Actinomycetota</taxon>
        <taxon>Actinomycetes</taxon>
        <taxon>Mycobacteriales</taxon>
        <taxon>Corynebacteriaceae</taxon>
        <taxon>Corynebacterium</taxon>
    </lineage>
</organism>
<keyword evidence="2" id="KW-0732">Signal</keyword>
<feature type="chain" id="PRO_5039350442" evidence="2">
    <location>
        <begin position="21"/>
        <end position="73"/>
    </location>
</feature>
<evidence type="ECO:0000256" key="2">
    <source>
        <dbReference type="SAM" id="SignalP"/>
    </source>
</evidence>
<gene>
    <name evidence="3" type="ordered locus">cauri_0516</name>
</gene>
<dbReference type="STRING" id="548476.cauri_0516"/>
<dbReference type="EMBL" id="CP001601">
    <property type="protein sequence ID" value="ACP32113.1"/>
    <property type="molecule type" value="Genomic_DNA"/>
</dbReference>
<name>C3PLA9_CORA7</name>
<accession>C3PLA9</accession>
<feature type="signal peptide" evidence="2">
    <location>
        <begin position="1"/>
        <end position="20"/>
    </location>
</feature>
<evidence type="ECO:0000313" key="3">
    <source>
        <dbReference type="EMBL" id="ACP32113.1"/>
    </source>
</evidence>
<feature type="region of interest" description="Disordered" evidence="1">
    <location>
        <begin position="28"/>
        <end position="73"/>
    </location>
</feature>
<dbReference type="eggNOG" id="ENOG5031JG1">
    <property type="taxonomic scope" value="Bacteria"/>
</dbReference>
<evidence type="ECO:0000313" key="4">
    <source>
        <dbReference type="Proteomes" id="UP000002077"/>
    </source>
</evidence>
<dbReference type="Proteomes" id="UP000002077">
    <property type="component" value="Chromosome"/>
</dbReference>
<dbReference type="KEGG" id="car:cauri_0516"/>
<evidence type="ECO:0000256" key="1">
    <source>
        <dbReference type="SAM" id="MobiDB-lite"/>
    </source>
</evidence>
<dbReference type="RefSeq" id="WP_010189409.1">
    <property type="nucleotide sequence ID" value="NC_012590.1"/>
</dbReference>
<keyword evidence="4" id="KW-1185">Reference proteome</keyword>
<dbReference type="GeneID" id="31923135"/>
<feature type="compositionally biased region" description="Low complexity" evidence="1">
    <location>
        <begin position="30"/>
        <end position="49"/>
    </location>
</feature>
<protein>
    <submittedName>
        <fullName evidence="3">Putative membrane protein</fullName>
    </submittedName>
</protein>
<reference evidence="3 4" key="1">
    <citation type="journal article" date="2010" name="BMC Genomics">
        <title>Complete genome sequence and lifestyle of black-pigmented Corynebacterium aurimucosum ATCC 700975 (formerly C. nigricans CN-1) isolated from a vaginal swab of a woman with spontaneous abortion.</title>
        <authorList>
            <person name="Trost E."/>
            <person name="Gotker S."/>
            <person name="Schneider J."/>
            <person name="Schneiker-Bekel S."/>
            <person name="Szczepanowski R."/>
            <person name="Tilker A."/>
            <person name="Viehoever P."/>
            <person name="Arnold W."/>
            <person name="Bekel T."/>
            <person name="Blom J."/>
            <person name="Gartemann K.H."/>
            <person name="Linke B."/>
            <person name="Goesmann A."/>
            <person name="Puhler A."/>
            <person name="Shukla S.K."/>
            <person name="Tauch A."/>
        </authorList>
    </citation>
    <scope>NUCLEOTIDE SEQUENCE [LARGE SCALE GENOMIC DNA]</scope>
    <source>
        <strain evidence="4">ATCC 700975 / DSM 44827 / CIP 107346 / CN-1</strain>
    </source>
</reference>
<proteinExistence type="predicted"/>
<dbReference type="HOGENOM" id="CLU_2698324_0_0_11"/>
<dbReference type="PROSITE" id="PS51257">
    <property type="entry name" value="PROKAR_LIPOPROTEIN"/>
    <property type="match status" value="1"/>
</dbReference>
<sequence>MKKLVTTAAALAVAASGLVACNDTKEDMDMMPSSEMMAPSSDAMESDSMMTEEKMTEEMESDEMMAPSEEMTK</sequence>
<dbReference type="AlphaFoldDB" id="C3PLA9"/>